<keyword evidence="1" id="KW-0472">Membrane</keyword>
<organism evidence="2 3">
    <name type="scientific">Amycolatopsis lurida NRRL 2430</name>
    <dbReference type="NCBI Taxonomy" id="1460371"/>
    <lineage>
        <taxon>Bacteria</taxon>
        <taxon>Bacillati</taxon>
        <taxon>Actinomycetota</taxon>
        <taxon>Actinomycetes</taxon>
        <taxon>Pseudonocardiales</taxon>
        <taxon>Pseudonocardiaceae</taxon>
        <taxon>Amycolatopsis</taxon>
    </lineage>
</organism>
<reference evidence="2 3" key="1">
    <citation type="journal article" date="2014" name="Genome Announc.">
        <title>Draft Genome Sequence of Amycolatopsis lurida NRRL 2430, Producer of the Glycopeptide Family Antibiotic Ristocetin.</title>
        <authorList>
            <person name="Kwun M.J."/>
            <person name="Hong H.J."/>
        </authorList>
    </citation>
    <scope>NUCLEOTIDE SEQUENCE [LARGE SCALE GENOMIC DNA]</scope>
    <source>
        <strain evidence="2 3">NRRL 2430</strain>
    </source>
</reference>
<dbReference type="AlphaFoldDB" id="A0A2P2G1L1"/>
<evidence type="ECO:0000313" key="2">
    <source>
        <dbReference type="EMBL" id="KFU82855.1"/>
    </source>
</evidence>
<sequence length="149" mass="16053">MKTMRLLLFLPGLAALAWGAVLFSEYAFPLRPDVLGTLGWLVGGPLAHDLLIAPLVGAVGFALSRFLPERWKTPVTTGAVLTGVLTLLAFPLLWRPFGAARNPGLHDADTVTGLLVSLAVVWLGVLVAVFWKRLVSGKDGSNRPYHSRD</sequence>
<dbReference type="Proteomes" id="UP000256220">
    <property type="component" value="Unassembled WGS sequence"/>
</dbReference>
<feature type="transmembrane region" description="Helical" evidence="1">
    <location>
        <begin position="39"/>
        <end position="63"/>
    </location>
</feature>
<keyword evidence="1" id="KW-0812">Transmembrane</keyword>
<keyword evidence="3" id="KW-1185">Reference proteome</keyword>
<evidence type="ECO:0000256" key="1">
    <source>
        <dbReference type="SAM" id="Phobius"/>
    </source>
</evidence>
<feature type="transmembrane region" description="Helical" evidence="1">
    <location>
        <begin position="114"/>
        <end position="131"/>
    </location>
</feature>
<protein>
    <submittedName>
        <fullName evidence="2">Uncharacterized protein</fullName>
    </submittedName>
</protein>
<name>A0A2P2G1L1_AMYLU</name>
<keyword evidence="1" id="KW-1133">Transmembrane helix</keyword>
<feature type="transmembrane region" description="Helical" evidence="1">
    <location>
        <begin position="75"/>
        <end position="94"/>
    </location>
</feature>
<dbReference type="EMBL" id="JFBM01000002">
    <property type="protein sequence ID" value="KFU82855.1"/>
    <property type="molecule type" value="Genomic_DNA"/>
</dbReference>
<proteinExistence type="predicted"/>
<accession>A0A2P2G1L1</accession>
<gene>
    <name evidence="2" type="ORF">BB31_03920</name>
</gene>
<evidence type="ECO:0000313" key="3">
    <source>
        <dbReference type="Proteomes" id="UP000256220"/>
    </source>
</evidence>
<comment type="caution">
    <text evidence="2">The sequence shown here is derived from an EMBL/GenBank/DDBJ whole genome shotgun (WGS) entry which is preliminary data.</text>
</comment>